<dbReference type="GO" id="GO:0005634">
    <property type="term" value="C:nucleus"/>
    <property type="evidence" value="ECO:0007669"/>
    <property type="project" value="TreeGrafter"/>
</dbReference>
<keyword evidence="2" id="KW-0547">Nucleotide-binding</keyword>
<feature type="non-terminal residue" evidence="8">
    <location>
        <position position="89"/>
    </location>
</feature>
<dbReference type="GO" id="GO:0004672">
    <property type="term" value="F:protein kinase activity"/>
    <property type="evidence" value="ECO:0007669"/>
    <property type="project" value="InterPro"/>
</dbReference>
<keyword evidence="5" id="KW-0652">Protein synthesis inhibitor</keyword>
<name>A0A1E7F6L7_9STRA</name>
<comment type="similarity">
    <text evidence="6">Belongs to the protein kinase superfamily. Ser/Thr protein kinase family. GCN2 subfamily.</text>
</comment>
<dbReference type="GO" id="GO:0005524">
    <property type="term" value="F:ATP binding"/>
    <property type="evidence" value="ECO:0007669"/>
    <property type="project" value="UniProtKB-KW"/>
</dbReference>
<dbReference type="Pfam" id="PF00069">
    <property type="entry name" value="Pkinase"/>
    <property type="match status" value="1"/>
</dbReference>
<dbReference type="InParanoid" id="A0A1E7F6L7"/>
<evidence type="ECO:0000256" key="4">
    <source>
        <dbReference type="ARBA" id="ARBA00022840"/>
    </source>
</evidence>
<dbReference type="InterPro" id="IPR050339">
    <property type="entry name" value="CC_SR_Kinase"/>
</dbReference>
<gene>
    <name evidence="8" type="ORF">FRACYDRAFT_189104</name>
</gene>
<evidence type="ECO:0000259" key="7">
    <source>
        <dbReference type="PROSITE" id="PS50011"/>
    </source>
</evidence>
<dbReference type="SUPFAM" id="SSF56112">
    <property type="entry name" value="Protein kinase-like (PK-like)"/>
    <property type="match status" value="1"/>
</dbReference>
<dbReference type="EMBL" id="KV784361">
    <property type="protein sequence ID" value="OEU13754.1"/>
    <property type="molecule type" value="Genomic_DNA"/>
</dbReference>
<dbReference type="PROSITE" id="PS00108">
    <property type="entry name" value="PROTEIN_KINASE_ST"/>
    <property type="match status" value="1"/>
</dbReference>
<dbReference type="Gene3D" id="1.10.510.10">
    <property type="entry name" value="Transferase(Phosphotransferase) domain 1"/>
    <property type="match status" value="1"/>
</dbReference>
<dbReference type="AlphaFoldDB" id="A0A1E7F6L7"/>
<dbReference type="GO" id="GO:0005737">
    <property type="term" value="C:cytoplasm"/>
    <property type="evidence" value="ECO:0007669"/>
    <property type="project" value="TreeGrafter"/>
</dbReference>
<dbReference type="InterPro" id="IPR000719">
    <property type="entry name" value="Prot_kinase_dom"/>
</dbReference>
<keyword evidence="3 8" id="KW-0418">Kinase</keyword>
<keyword evidence="4" id="KW-0067">ATP-binding</keyword>
<protein>
    <submittedName>
        <fullName evidence="8">Pkinase-domain-containing protein</fullName>
    </submittedName>
</protein>
<evidence type="ECO:0000256" key="2">
    <source>
        <dbReference type="ARBA" id="ARBA00022741"/>
    </source>
</evidence>
<dbReference type="InterPro" id="IPR008271">
    <property type="entry name" value="Ser/Thr_kinase_AS"/>
</dbReference>
<evidence type="ECO:0000256" key="3">
    <source>
        <dbReference type="ARBA" id="ARBA00022777"/>
    </source>
</evidence>
<evidence type="ECO:0000313" key="8">
    <source>
        <dbReference type="EMBL" id="OEU13754.1"/>
    </source>
</evidence>
<evidence type="ECO:0000313" key="9">
    <source>
        <dbReference type="Proteomes" id="UP000095751"/>
    </source>
</evidence>
<feature type="domain" description="Protein kinase" evidence="7">
    <location>
        <begin position="1"/>
        <end position="89"/>
    </location>
</feature>
<dbReference type="GO" id="GO:0017148">
    <property type="term" value="P:negative regulation of translation"/>
    <property type="evidence" value="ECO:0007669"/>
    <property type="project" value="UniProtKB-KW"/>
</dbReference>
<dbReference type="OrthoDB" id="341578at2759"/>
<accession>A0A1E7F6L7</accession>
<keyword evidence="1" id="KW-0808">Transferase</keyword>
<dbReference type="InterPro" id="IPR011009">
    <property type="entry name" value="Kinase-like_dom_sf"/>
</dbReference>
<reference evidence="8 9" key="1">
    <citation type="submission" date="2016-09" db="EMBL/GenBank/DDBJ databases">
        <title>Extensive genetic diversity and differential bi-allelic expression allows diatom success in the polar Southern Ocean.</title>
        <authorList>
            <consortium name="DOE Joint Genome Institute"/>
            <person name="Mock T."/>
            <person name="Otillar R.P."/>
            <person name="Strauss J."/>
            <person name="Dupont C."/>
            <person name="Frickenhaus S."/>
            <person name="Maumus F."/>
            <person name="Mcmullan M."/>
            <person name="Sanges R."/>
            <person name="Schmutz J."/>
            <person name="Toseland A."/>
            <person name="Valas R."/>
            <person name="Veluchamy A."/>
            <person name="Ward B.J."/>
            <person name="Allen A."/>
            <person name="Barry K."/>
            <person name="Falciatore A."/>
            <person name="Ferrante M."/>
            <person name="Fortunato A.E."/>
            <person name="Gloeckner G."/>
            <person name="Gruber A."/>
            <person name="Hipkin R."/>
            <person name="Janech M."/>
            <person name="Kroth P."/>
            <person name="Leese F."/>
            <person name="Lindquist E."/>
            <person name="Lyon B.R."/>
            <person name="Martin J."/>
            <person name="Mayer C."/>
            <person name="Parker M."/>
            <person name="Quesneville H."/>
            <person name="Raymond J."/>
            <person name="Uhlig C."/>
            <person name="Valentin K.U."/>
            <person name="Worden A.Z."/>
            <person name="Armbrust E.V."/>
            <person name="Bowler C."/>
            <person name="Green B."/>
            <person name="Moulton V."/>
            <person name="Van Oosterhout C."/>
            <person name="Grigoriev I."/>
        </authorList>
    </citation>
    <scope>NUCLEOTIDE SEQUENCE [LARGE SCALE GENOMIC DNA]</scope>
    <source>
        <strain evidence="8 9">CCMP1102</strain>
    </source>
</reference>
<evidence type="ECO:0000256" key="6">
    <source>
        <dbReference type="ARBA" id="ARBA00037982"/>
    </source>
</evidence>
<evidence type="ECO:0000256" key="5">
    <source>
        <dbReference type="ARBA" id="ARBA00023193"/>
    </source>
</evidence>
<organism evidence="8 9">
    <name type="scientific">Fragilariopsis cylindrus CCMP1102</name>
    <dbReference type="NCBI Taxonomy" id="635003"/>
    <lineage>
        <taxon>Eukaryota</taxon>
        <taxon>Sar</taxon>
        <taxon>Stramenopiles</taxon>
        <taxon>Ochrophyta</taxon>
        <taxon>Bacillariophyta</taxon>
        <taxon>Bacillariophyceae</taxon>
        <taxon>Bacillariophycidae</taxon>
        <taxon>Bacillariales</taxon>
        <taxon>Bacillariaceae</taxon>
        <taxon>Fragilariopsis</taxon>
    </lineage>
</organism>
<dbReference type="PROSITE" id="PS50011">
    <property type="entry name" value="PROTEIN_KINASE_DOM"/>
    <property type="match status" value="1"/>
</dbReference>
<keyword evidence="9" id="KW-1185">Reference proteome</keyword>
<proteinExistence type="inferred from homology"/>
<dbReference type="KEGG" id="fcy:FRACYDRAFT_189104"/>
<evidence type="ECO:0000256" key="1">
    <source>
        <dbReference type="ARBA" id="ARBA00022679"/>
    </source>
</evidence>
<dbReference type="Proteomes" id="UP000095751">
    <property type="component" value="Unassembled WGS sequence"/>
</dbReference>
<dbReference type="PANTHER" id="PTHR11042">
    <property type="entry name" value="EUKARYOTIC TRANSLATION INITIATION FACTOR 2-ALPHA KINASE EIF2-ALPHA KINASE -RELATED"/>
    <property type="match status" value="1"/>
</dbReference>
<sequence length="89" mass="10407">MNIRKVKPYRRRLYILMEYCDSTNNNINNKNENDDDVINQYWSYFRQTLQGVAHLHANGIVHRDIKPNNVFVTNEGIIKIGDLGLATID</sequence>